<dbReference type="InterPro" id="IPR038107">
    <property type="entry name" value="Glycos_transf_N_sf"/>
</dbReference>
<keyword evidence="9" id="KW-1003">Cell membrane</keyword>
<comment type="subcellular location">
    <subcellularLocation>
        <location evidence="9">Cell membrane</location>
    </subcellularLocation>
</comment>
<dbReference type="InterPro" id="IPR039901">
    <property type="entry name" value="Kdotransferase"/>
</dbReference>
<dbReference type="Proteomes" id="UP000593737">
    <property type="component" value="Chromosome"/>
</dbReference>
<dbReference type="Gene3D" id="3.40.50.2000">
    <property type="entry name" value="Glycogen Phosphorylase B"/>
    <property type="match status" value="1"/>
</dbReference>
<evidence type="ECO:0000313" key="11">
    <source>
        <dbReference type="EMBL" id="QPD03433.1"/>
    </source>
</evidence>
<evidence type="ECO:0000256" key="4">
    <source>
        <dbReference type="ARBA" id="ARBA00022679"/>
    </source>
</evidence>
<feature type="active site" description="Proton acceptor" evidence="7">
    <location>
        <position position="61"/>
    </location>
</feature>
<evidence type="ECO:0000256" key="5">
    <source>
        <dbReference type="ARBA" id="ARBA00031445"/>
    </source>
</evidence>
<dbReference type="PANTHER" id="PTHR42755">
    <property type="entry name" value="3-DEOXY-MANNO-OCTULOSONATE CYTIDYLYLTRANSFERASE"/>
    <property type="match status" value="1"/>
</dbReference>
<dbReference type="GO" id="GO:0009245">
    <property type="term" value="P:lipid A biosynthetic process"/>
    <property type="evidence" value="ECO:0007669"/>
    <property type="project" value="TreeGrafter"/>
</dbReference>
<dbReference type="Gene3D" id="3.40.50.11720">
    <property type="entry name" value="3-Deoxy-D-manno-octulosonic-acid transferase, N-terminal domain"/>
    <property type="match status" value="1"/>
</dbReference>
<evidence type="ECO:0000256" key="6">
    <source>
        <dbReference type="ARBA" id="ARBA00049183"/>
    </source>
</evidence>
<comment type="function">
    <text evidence="9">Involved in lipopolysaccharide (LPS) biosynthesis. Catalyzes the transfer of 3-deoxy-D-manno-octulosonate (Kdo) residue(s) from CMP-Kdo to lipid IV(A), the tetraacyldisaccharide-1,4'-bisphosphate precursor of lipid A.</text>
</comment>
<feature type="site" description="Transition state stabilizer" evidence="8">
    <location>
        <position position="211"/>
    </location>
</feature>
<dbReference type="FunFam" id="3.40.50.11720:FF:000001">
    <property type="entry name" value="3-deoxy-D-manno-octulosonic acid transferase"/>
    <property type="match status" value="1"/>
</dbReference>
<accession>A0A7S8FCR6</accession>
<organism evidence="11 12">
    <name type="scientific">Candidatus Nitrospira kreftii</name>
    <dbReference type="NCBI Taxonomy" id="2652173"/>
    <lineage>
        <taxon>Bacteria</taxon>
        <taxon>Pseudomonadati</taxon>
        <taxon>Nitrospirota</taxon>
        <taxon>Nitrospiria</taxon>
        <taxon>Nitrospirales</taxon>
        <taxon>Nitrospiraceae</taxon>
        <taxon>Nitrospira</taxon>
    </lineage>
</organism>
<dbReference type="SUPFAM" id="SSF53756">
    <property type="entry name" value="UDP-Glycosyltransferase/glycogen phosphorylase"/>
    <property type="match status" value="1"/>
</dbReference>
<comment type="catalytic activity">
    <reaction evidence="6 9">
        <text>lipid IVA (E. coli) + CMP-3-deoxy-beta-D-manno-octulosonate = alpha-Kdo-(2-&gt;6)-lipid IVA (E. coli) + CMP + H(+)</text>
        <dbReference type="Rhea" id="RHEA:28066"/>
        <dbReference type="ChEBI" id="CHEBI:15378"/>
        <dbReference type="ChEBI" id="CHEBI:58603"/>
        <dbReference type="ChEBI" id="CHEBI:60364"/>
        <dbReference type="ChEBI" id="CHEBI:60377"/>
        <dbReference type="ChEBI" id="CHEBI:85987"/>
        <dbReference type="EC" id="2.4.99.12"/>
    </reaction>
</comment>
<evidence type="ECO:0000256" key="2">
    <source>
        <dbReference type="ARBA" id="ARBA00012621"/>
    </source>
</evidence>
<name>A0A7S8FCR6_9BACT</name>
<dbReference type="GO" id="GO:0005886">
    <property type="term" value="C:plasma membrane"/>
    <property type="evidence" value="ECO:0007669"/>
    <property type="project" value="UniProtKB-SubCell"/>
</dbReference>
<gene>
    <name evidence="11" type="ORF">Nkreftii_001207</name>
</gene>
<evidence type="ECO:0000256" key="9">
    <source>
        <dbReference type="RuleBase" id="RU365103"/>
    </source>
</evidence>
<dbReference type="InterPro" id="IPR007507">
    <property type="entry name" value="Glycos_transf_N"/>
</dbReference>
<sequence>MWRFLYNCLLILATPIVTGVLLAKPRCRPGFFQRIGWRAHSSDSGGSSQPLIWIHAVSLGEVVAVSPLVKALHTRHPEFRYIVTTVTETGREAVQQRLSGIAEHQYAPLDFPWAVTGMIQRVRPTLYIFVETELWPNLLWSLRDRGVPSILVNGRLSSRSFRRQDLPLIRSFYRSVVQTLTLCLMQSERDKQRIVALGAKSDRVHVTGNIKFDQPPPVVRSDETLRRSFGLSEHEQLILAGSTHPGEEELLVSAYGQIAKTYPSTVLMLAPRHIERTDRVEAMLREAGFVVQRKSEMLEKRTGPRVVILDTRGELALAYREAVVAFVGGTLVPVGGHNLLEPAVWGTPVIFGPYTDHCAEVATLLQEAGGGRRVAGGDELVAILRGWLGQPETRVRVGQAAKRVVLDNQGALTKSVELIESSLYATPTYSERYAAAGSRPLMAKR</sequence>
<evidence type="ECO:0000256" key="3">
    <source>
        <dbReference type="ARBA" id="ARBA00019077"/>
    </source>
</evidence>
<dbReference type="Pfam" id="PF04413">
    <property type="entry name" value="Glycos_transf_N"/>
    <property type="match status" value="1"/>
</dbReference>
<reference evidence="11 12" key="1">
    <citation type="journal article" date="2020" name="ISME J.">
        <title>Enrichment and physiological characterization of a novel comammox Nitrospira indicates ammonium inhibition of complete nitrification.</title>
        <authorList>
            <person name="Sakoula D."/>
            <person name="Koch H."/>
            <person name="Frank J."/>
            <person name="Jetten M.S.M."/>
            <person name="van Kessel M.A.H.J."/>
            <person name="Lucker S."/>
        </authorList>
    </citation>
    <scope>NUCLEOTIDE SEQUENCE [LARGE SCALE GENOMIC DNA]</scope>
    <source>
        <strain evidence="11">Comreactor17</strain>
    </source>
</reference>
<dbReference type="UniPathway" id="UPA00958"/>
<protein>
    <recommendedName>
        <fullName evidence="3 9">3-deoxy-D-manno-octulosonic acid transferase</fullName>
        <shortName evidence="9">Kdo transferase</shortName>
        <ecNumber evidence="2 9">2.4.99.12</ecNumber>
    </recommendedName>
    <alternativeName>
        <fullName evidence="5 9">Lipid IV(A) 3-deoxy-D-manno-octulosonic acid transferase</fullName>
    </alternativeName>
</protein>
<dbReference type="GO" id="GO:0009244">
    <property type="term" value="P:lipopolysaccharide core region biosynthetic process"/>
    <property type="evidence" value="ECO:0007669"/>
    <property type="project" value="UniProtKB-UniRule"/>
</dbReference>
<feature type="site" description="Transition state stabilizer" evidence="8">
    <location>
        <position position="131"/>
    </location>
</feature>
<dbReference type="AlphaFoldDB" id="A0A7S8FCR6"/>
<evidence type="ECO:0000256" key="7">
    <source>
        <dbReference type="PIRSR" id="PIRSR639901-1"/>
    </source>
</evidence>
<evidence type="ECO:0000256" key="1">
    <source>
        <dbReference type="ARBA" id="ARBA00004713"/>
    </source>
</evidence>
<comment type="similarity">
    <text evidence="9">Belongs to the glycosyltransferase group 1 family.</text>
</comment>
<evidence type="ECO:0000259" key="10">
    <source>
        <dbReference type="Pfam" id="PF04413"/>
    </source>
</evidence>
<dbReference type="PANTHER" id="PTHR42755:SF1">
    <property type="entry name" value="3-DEOXY-D-MANNO-OCTULOSONIC ACID TRANSFERASE, MITOCHONDRIAL-RELATED"/>
    <property type="match status" value="1"/>
</dbReference>
<keyword evidence="9" id="KW-0472">Membrane</keyword>
<feature type="domain" description="3-deoxy-D-manno-octulosonic-acid transferase N-terminal" evidence="10">
    <location>
        <begin position="32"/>
        <end position="214"/>
    </location>
</feature>
<comment type="pathway">
    <text evidence="1 9">Bacterial outer membrane biogenesis; LPS core biosynthesis.</text>
</comment>
<dbReference type="KEGG" id="nkf:Nkreftii_001207"/>
<keyword evidence="4 9" id="KW-0808">Transferase</keyword>
<dbReference type="EMBL" id="CP047423">
    <property type="protein sequence ID" value="QPD03433.1"/>
    <property type="molecule type" value="Genomic_DNA"/>
</dbReference>
<proteinExistence type="inferred from homology"/>
<dbReference type="EC" id="2.4.99.12" evidence="2 9"/>
<evidence type="ECO:0000256" key="8">
    <source>
        <dbReference type="PIRSR" id="PIRSR639901-2"/>
    </source>
</evidence>
<evidence type="ECO:0000313" key="12">
    <source>
        <dbReference type="Proteomes" id="UP000593737"/>
    </source>
</evidence>
<keyword evidence="9" id="KW-0448">Lipopolysaccharide biosynthesis</keyword>
<dbReference type="GO" id="GO:0043842">
    <property type="term" value="F:Kdo transferase activity"/>
    <property type="evidence" value="ECO:0007669"/>
    <property type="project" value="UniProtKB-EC"/>
</dbReference>